<dbReference type="Gene3D" id="3.30.70.270">
    <property type="match status" value="2"/>
</dbReference>
<dbReference type="InterPro" id="IPR051320">
    <property type="entry name" value="Viral_Replic_Matur_Polypro"/>
</dbReference>
<dbReference type="Proteomes" id="UP000288805">
    <property type="component" value="Unassembled WGS sequence"/>
</dbReference>
<evidence type="ECO:0000313" key="3">
    <source>
        <dbReference type="Proteomes" id="UP000288805"/>
    </source>
</evidence>
<dbReference type="InterPro" id="IPR043502">
    <property type="entry name" value="DNA/RNA_pol_sf"/>
</dbReference>
<comment type="caution">
    <text evidence="2">The sequence shown here is derived from an EMBL/GenBank/DDBJ whole genome shotgun (WGS) entry which is preliminary data.</text>
</comment>
<reference evidence="2 3" key="1">
    <citation type="journal article" date="2018" name="PLoS Genet.">
        <title>Population sequencing reveals clonal diversity and ancestral inbreeding in the grapevine cultivar Chardonnay.</title>
        <authorList>
            <person name="Roach M.J."/>
            <person name="Johnson D.L."/>
            <person name="Bohlmann J."/>
            <person name="van Vuuren H.J."/>
            <person name="Jones S.J."/>
            <person name="Pretorius I.S."/>
            <person name="Schmidt S.A."/>
            <person name="Borneman A.R."/>
        </authorList>
    </citation>
    <scope>NUCLEOTIDE SEQUENCE [LARGE SCALE GENOMIC DNA]</scope>
    <source>
        <strain evidence="3">cv. Chardonnay</strain>
        <tissue evidence="2">Leaf</tissue>
    </source>
</reference>
<dbReference type="AlphaFoldDB" id="A0A438H8E0"/>
<name>A0A438H8E0_VITVI</name>
<dbReference type="InterPro" id="IPR043128">
    <property type="entry name" value="Rev_trsase/Diguanyl_cyclase"/>
</dbReference>
<dbReference type="SUPFAM" id="SSF56672">
    <property type="entry name" value="DNA/RNA polymerases"/>
    <property type="match status" value="1"/>
</dbReference>
<evidence type="ECO:0000313" key="2">
    <source>
        <dbReference type="EMBL" id="RVW80820.1"/>
    </source>
</evidence>
<feature type="domain" description="Reverse transcriptase/retrotransposon-derived protein RNase H-like" evidence="1">
    <location>
        <begin position="180"/>
        <end position="230"/>
    </location>
</feature>
<sequence>MGKAVIVLKGDPSFSRIEVSLKAMARALQHHSQGVWVELCQTSTTSDLRLPPSRDIDHAIQLVSEHFRINVHPYCKDLKEHCDHLQSVLSILANHQLHVNGKKCLVAKPQLEYLGHSVSAKGVATDPNKISVMVKWPTPKSLKELRGFLGLTGYNRRFVKGYGAISWPLTQQLKKDAFNWSPKAEAAFRKLKTAMTTILVLALPNFSQPFIIETDASRYGLGAVLMQSIDQ</sequence>
<organism evidence="2 3">
    <name type="scientific">Vitis vinifera</name>
    <name type="common">Grape</name>
    <dbReference type="NCBI Taxonomy" id="29760"/>
    <lineage>
        <taxon>Eukaryota</taxon>
        <taxon>Viridiplantae</taxon>
        <taxon>Streptophyta</taxon>
        <taxon>Embryophyta</taxon>
        <taxon>Tracheophyta</taxon>
        <taxon>Spermatophyta</taxon>
        <taxon>Magnoliopsida</taxon>
        <taxon>eudicotyledons</taxon>
        <taxon>Gunneridae</taxon>
        <taxon>Pentapetalae</taxon>
        <taxon>rosids</taxon>
        <taxon>Vitales</taxon>
        <taxon>Vitaceae</taxon>
        <taxon>Viteae</taxon>
        <taxon>Vitis</taxon>
    </lineage>
</organism>
<dbReference type="Pfam" id="PF17919">
    <property type="entry name" value="RT_RNaseH_2"/>
    <property type="match status" value="1"/>
</dbReference>
<dbReference type="EMBL" id="QGNW01000260">
    <property type="protein sequence ID" value="RVW80820.1"/>
    <property type="molecule type" value="Genomic_DNA"/>
</dbReference>
<evidence type="ECO:0000259" key="1">
    <source>
        <dbReference type="Pfam" id="PF17919"/>
    </source>
</evidence>
<proteinExistence type="predicted"/>
<dbReference type="PANTHER" id="PTHR33064:SF37">
    <property type="entry name" value="RIBONUCLEASE H"/>
    <property type="match status" value="1"/>
</dbReference>
<dbReference type="FunFam" id="3.30.70.270:FF:000020">
    <property type="entry name" value="Transposon Tf2-6 polyprotein-like Protein"/>
    <property type="match status" value="1"/>
</dbReference>
<protein>
    <submittedName>
        <fullName evidence="2">Putative mitochondrial protein</fullName>
    </submittedName>
</protein>
<dbReference type="InterPro" id="IPR041577">
    <property type="entry name" value="RT_RNaseH_2"/>
</dbReference>
<accession>A0A438H8E0</accession>
<gene>
    <name evidence="2" type="primary">AtMg00860_28</name>
    <name evidence="2" type="ORF">CK203_047805</name>
</gene>
<dbReference type="PANTHER" id="PTHR33064">
    <property type="entry name" value="POL PROTEIN"/>
    <property type="match status" value="1"/>
</dbReference>